<accession>A0A0A0B6Y3</accession>
<keyword evidence="3" id="KW-1185">Reference proteome</keyword>
<protein>
    <submittedName>
        <fullName evidence="2">Uncharacterized protein</fullName>
    </submittedName>
</protein>
<feature type="region of interest" description="Disordered" evidence="1">
    <location>
        <begin position="1"/>
        <end position="45"/>
    </location>
</feature>
<organism evidence="2 3">
    <name type="scientific">Cellulomonas cellasea DSM 20118</name>
    <dbReference type="NCBI Taxonomy" id="1408250"/>
    <lineage>
        <taxon>Bacteria</taxon>
        <taxon>Bacillati</taxon>
        <taxon>Actinomycetota</taxon>
        <taxon>Actinomycetes</taxon>
        <taxon>Micrococcales</taxon>
        <taxon>Cellulomonadaceae</taxon>
        <taxon>Cellulomonas</taxon>
    </lineage>
</organism>
<comment type="caution">
    <text evidence="2">The sequence shown here is derived from an EMBL/GenBank/DDBJ whole genome shotgun (WGS) entry which is preliminary data.</text>
</comment>
<sequence length="45" mass="4614">MRERAPEIGRCGQPVRGERVPTSGPVLSGGGWTRGGRGGAPGVVR</sequence>
<dbReference type="STRING" id="1408250.Q760_12250"/>
<gene>
    <name evidence="2" type="ORF">Q760_12250</name>
</gene>
<dbReference type="AlphaFoldDB" id="A0A0A0B6Y3"/>
<feature type="compositionally biased region" description="Gly residues" evidence="1">
    <location>
        <begin position="27"/>
        <end position="45"/>
    </location>
</feature>
<evidence type="ECO:0000313" key="2">
    <source>
        <dbReference type="EMBL" id="KGM02635.1"/>
    </source>
</evidence>
<dbReference type="EMBL" id="AXNT01000040">
    <property type="protein sequence ID" value="KGM02635.1"/>
    <property type="molecule type" value="Genomic_DNA"/>
</dbReference>
<evidence type="ECO:0000256" key="1">
    <source>
        <dbReference type="SAM" id="MobiDB-lite"/>
    </source>
</evidence>
<evidence type="ECO:0000313" key="3">
    <source>
        <dbReference type="Proteomes" id="UP000029833"/>
    </source>
</evidence>
<proteinExistence type="predicted"/>
<reference evidence="2 3" key="1">
    <citation type="submission" date="2013-10" db="EMBL/GenBank/DDBJ databases">
        <authorList>
            <person name="Wang G."/>
            <person name="Zhuang W."/>
        </authorList>
    </citation>
    <scope>NUCLEOTIDE SEQUENCE [LARGE SCALE GENOMIC DNA]</scope>
    <source>
        <strain evidence="2 3">DSM 20118</strain>
    </source>
</reference>
<name>A0A0A0B6Y3_9CELL</name>
<dbReference type="Proteomes" id="UP000029833">
    <property type="component" value="Unassembled WGS sequence"/>
</dbReference>